<keyword evidence="2" id="KW-1185">Reference proteome</keyword>
<accession>A0A1I6QSS1</accession>
<name>A0A1I6QSS1_9EURY</name>
<reference evidence="2" key="1">
    <citation type="submission" date="2016-10" db="EMBL/GenBank/DDBJ databases">
        <authorList>
            <person name="Varghese N."/>
            <person name="Submissions S."/>
        </authorList>
    </citation>
    <scope>NUCLEOTIDE SEQUENCE [LARGE SCALE GENOMIC DNA]</scope>
    <source>
        <strain evidence="2">DSM 22427</strain>
    </source>
</reference>
<dbReference type="InterPro" id="IPR058893">
    <property type="entry name" value="RHH-containing"/>
</dbReference>
<dbReference type="AlphaFoldDB" id="A0A1I6QSS1"/>
<gene>
    <name evidence="1" type="ORF">SAMN04488556_1522</name>
</gene>
<protein>
    <submittedName>
        <fullName evidence="1">Uncharacterized protein</fullName>
    </submittedName>
</protein>
<evidence type="ECO:0000313" key="2">
    <source>
        <dbReference type="Proteomes" id="UP000199199"/>
    </source>
</evidence>
<dbReference type="EMBL" id="FOZS01000001">
    <property type="protein sequence ID" value="SFS55515.1"/>
    <property type="molecule type" value="Genomic_DNA"/>
</dbReference>
<evidence type="ECO:0000313" key="1">
    <source>
        <dbReference type="EMBL" id="SFS55515.1"/>
    </source>
</evidence>
<organism evidence="1 2">
    <name type="scientific">Halostagnicola kamekurae</name>
    <dbReference type="NCBI Taxonomy" id="619731"/>
    <lineage>
        <taxon>Archaea</taxon>
        <taxon>Methanobacteriati</taxon>
        <taxon>Methanobacteriota</taxon>
        <taxon>Stenosarchaea group</taxon>
        <taxon>Halobacteria</taxon>
        <taxon>Halobacteriales</taxon>
        <taxon>Natrialbaceae</taxon>
        <taxon>Halostagnicola</taxon>
    </lineage>
</organism>
<sequence length="124" mass="14396">MSDEHESPIRPTRVHQYVTLDDLNDEITESYSSLGDELEVALDRETRNELALLETAMEPESTDELVRRAVHMLFQTTVESGNLDFHLRSGFDVTYDEYLSGMTFDEMTGADNYPSMDDERRYQF</sequence>
<dbReference type="Pfam" id="PF26048">
    <property type="entry name" value="RHH_11"/>
    <property type="match status" value="1"/>
</dbReference>
<dbReference type="Proteomes" id="UP000199199">
    <property type="component" value="Unassembled WGS sequence"/>
</dbReference>
<proteinExistence type="predicted"/>